<dbReference type="SUPFAM" id="SSF52218">
    <property type="entry name" value="Flavoproteins"/>
    <property type="match status" value="1"/>
</dbReference>
<evidence type="ECO:0000259" key="2">
    <source>
        <dbReference type="Pfam" id="PF03358"/>
    </source>
</evidence>
<proteinExistence type="inferred from homology"/>
<dbReference type="Pfam" id="PF03358">
    <property type="entry name" value="FMN_red"/>
    <property type="match status" value="1"/>
</dbReference>
<organism evidence="3 4">
    <name type="scientific">Shouchella hunanensis</name>
    <dbReference type="NCBI Taxonomy" id="766894"/>
    <lineage>
        <taxon>Bacteria</taxon>
        <taxon>Bacillati</taxon>
        <taxon>Bacillota</taxon>
        <taxon>Bacilli</taxon>
        <taxon>Bacillales</taxon>
        <taxon>Bacillaceae</taxon>
        <taxon>Shouchella</taxon>
    </lineage>
</organism>
<dbReference type="PANTHER" id="PTHR30543:SF21">
    <property type="entry name" value="NAD(P)H-DEPENDENT FMN REDUCTASE LOT6"/>
    <property type="match status" value="1"/>
</dbReference>
<dbReference type="InterPro" id="IPR005025">
    <property type="entry name" value="FMN_Rdtase-like_dom"/>
</dbReference>
<evidence type="ECO:0000313" key="3">
    <source>
        <dbReference type="EMBL" id="WDF02262.1"/>
    </source>
</evidence>
<gene>
    <name evidence="3" type="ORF">PQ477_12080</name>
</gene>
<evidence type="ECO:0000313" key="4">
    <source>
        <dbReference type="Proteomes" id="UP001215143"/>
    </source>
</evidence>
<dbReference type="InterPro" id="IPR029039">
    <property type="entry name" value="Flavoprotein-like_sf"/>
</dbReference>
<reference evidence="3 4" key="1">
    <citation type="submission" date="2023-02" db="EMBL/GenBank/DDBJ databases">
        <authorList>
            <person name="Liu G."/>
        </authorList>
    </citation>
    <scope>NUCLEOTIDE SEQUENCE [LARGE SCALE GENOMIC DNA]</scope>
    <source>
        <strain evidence="3 4">DSM 23008</strain>
    </source>
</reference>
<keyword evidence="4" id="KW-1185">Reference proteome</keyword>
<feature type="domain" description="NADPH-dependent FMN reductase-like" evidence="2">
    <location>
        <begin position="8"/>
        <end position="155"/>
    </location>
</feature>
<dbReference type="Gene3D" id="3.40.50.360">
    <property type="match status" value="1"/>
</dbReference>
<name>A0ABY7W2Y4_9BACI</name>
<dbReference type="InterPro" id="IPR050712">
    <property type="entry name" value="NAD(P)H-dep_reductase"/>
</dbReference>
<dbReference type="PANTHER" id="PTHR30543">
    <property type="entry name" value="CHROMATE REDUCTASE"/>
    <property type="match status" value="1"/>
</dbReference>
<dbReference type="Proteomes" id="UP001215143">
    <property type="component" value="Chromosome"/>
</dbReference>
<evidence type="ECO:0000256" key="1">
    <source>
        <dbReference type="ARBA" id="ARBA00009428"/>
    </source>
</evidence>
<sequence length="190" mass="21205">MKREVLLMEIVLLCGSLRKQSYNRKLLNTIKEHAPSHWTFTEIAIDRIPFYNADVEERRVPDEVTVLKEGLTRADGVIIVSPEYNNGMPAVVKNALDWAASPPQESPLPKKPIALAGASPQGAGTVQAQTQLRQTLIAIDAYVMSGPKLLVGQVHTRVEVEDEQITEEGTVKRIKKYVKAFDEWITTLSE</sequence>
<accession>A0ABY7W2Y4</accession>
<protein>
    <submittedName>
        <fullName evidence="3">NAD(P)H-dependent oxidoreductase</fullName>
    </submittedName>
</protein>
<comment type="similarity">
    <text evidence="1">Belongs to the azoreductase type 2 family.</text>
</comment>
<dbReference type="RefSeq" id="WP_081762014.1">
    <property type="nucleotide sequence ID" value="NZ_CP117834.1"/>
</dbReference>
<dbReference type="EMBL" id="CP117834">
    <property type="protein sequence ID" value="WDF02262.1"/>
    <property type="molecule type" value="Genomic_DNA"/>
</dbReference>